<organism evidence="1 2">
    <name type="scientific">Allacma fusca</name>
    <dbReference type="NCBI Taxonomy" id="39272"/>
    <lineage>
        <taxon>Eukaryota</taxon>
        <taxon>Metazoa</taxon>
        <taxon>Ecdysozoa</taxon>
        <taxon>Arthropoda</taxon>
        <taxon>Hexapoda</taxon>
        <taxon>Collembola</taxon>
        <taxon>Symphypleona</taxon>
        <taxon>Sminthuridae</taxon>
        <taxon>Allacma</taxon>
    </lineage>
</organism>
<protein>
    <submittedName>
        <fullName evidence="1">Uncharacterized protein</fullName>
    </submittedName>
</protein>
<name>A0A8J2LF54_9HEXA</name>
<proteinExistence type="predicted"/>
<dbReference type="EMBL" id="CAJVCH010570406">
    <property type="protein sequence ID" value="CAG7834842.1"/>
    <property type="molecule type" value="Genomic_DNA"/>
</dbReference>
<evidence type="ECO:0000313" key="2">
    <source>
        <dbReference type="Proteomes" id="UP000708208"/>
    </source>
</evidence>
<comment type="caution">
    <text evidence="1">The sequence shown here is derived from an EMBL/GenBank/DDBJ whole genome shotgun (WGS) entry which is preliminary data.</text>
</comment>
<gene>
    <name evidence="1" type="ORF">AFUS01_LOCUS44295</name>
</gene>
<sequence length="241" mass="27587">MDFQDAEDCLYTEDCVTCLQRKHCVWSSEDFVPCRMIGDFEELPEYFVRSSLDCGITNDNIAGVNGSTSATDYSLLVVFLAVVTNFRSQCIRTDGSTLPVAWMKNGCRIIFNEFNLFDGTEKQFIELTRVCLNTPFQSTNKMEMRNYKIIFVSHLGFVLGVCKPEGLQEVNENWFYTIGNDNVPNINANTSVCEFSTKPSGPTTNFPQRVDYPVAVFLLRHEKKLCLRRLNYLMLDPNFVH</sequence>
<dbReference type="AlphaFoldDB" id="A0A8J2LF54"/>
<evidence type="ECO:0000313" key="1">
    <source>
        <dbReference type="EMBL" id="CAG7834842.1"/>
    </source>
</evidence>
<reference evidence="1" key="1">
    <citation type="submission" date="2021-06" db="EMBL/GenBank/DDBJ databases">
        <authorList>
            <person name="Hodson N. C."/>
            <person name="Mongue J. A."/>
            <person name="Jaron S. K."/>
        </authorList>
    </citation>
    <scope>NUCLEOTIDE SEQUENCE</scope>
</reference>
<accession>A0A8J2LF54</accession>
<dbReference type="Proteomes" id="UP000708208">
    <property type="component" value="Unassembled WGS sequence"/>
</dbReference>
<keyword evidence="2" id="KW-1185">Reference proteome</keyword>